<evidence type="ECO:0000259" key="5">
    <source>
        <dbReference type="PROSITE" id="PS51934"/>
    </source>
</evidence>
<dbReference type="AlphaFoldDB" id="A0A8C4ZUG7"/>
<dbReference type="PANTHER" id="PTHR13943:SF31">
    <property type="entry name" value="PHOSPHOLIPASE A AND ACYLTRANSFERASE 3"/>
    <property type="match status" value="1"/>
</dbReference>
<keyword evidence="7" id="KW-1185">Reference proteome</keyword>
<dbReference type="InterPro" id="IPR051496">
    <property type="entry name" value="H-rev107_PLA/AT"/>
</dbReference>
<dbReference type="OMA" id="TSMMATH"/>
<evidence type="ECO:0000313" key="7">
    <source>
        <dbReference type="Proteomes" id="UP000694546"/>
    </source>
</evidence>
<evidence type="ECO:0000256" key="2">
    <source>
        <dbReference type="ARBA" id="ARBA00022679"/>
    </source>
</evidence>
<dbReference type="PANTHER" id="PTHR13943">
    <property type="entry name" value="HRAS-LIKE SUPPRESSOR - RELATED"/>
    <property type="match status" value="1"/>
</dbReference>
<reference evidence="6" key="2">
    <citation type="submission" date="2025-09" db="UniProtKB">
        <authorList>
            <consortium name="Ensembl"/>
        </authorList>
    </citation>
    <scope>IDENTIFICATION</scope>
</reference>
<name>A0A8C4ZUG7_GADMO</name>
<proteinExistence type="inferred from homology"/>
<dbReference type="GO" id="GO:0005737">
    <property type="term" value="C:cytoplasm"/>
    <property type="evidence" value="ECO:0007669"/>
    <property type="project" value="TreeGrafter"/>
</dbReference>
<dbReference type="GO" id="GO:0016410">
    <property type="term" value="F:N-acyltransferase activity"/>
    <property type="evidence" value="ECO:0007669"/>
    <property type="project" value="TreeGrafter"/>
</dbReference>
<dbReference type="GO" id="GO:0070292">
    <property type="term" value="P:N-acylphosphatidylethanolamine metabolic process"/>
    <property type="evidence" value="ECO:0007669"/>
    <property type="project" value="TreeGrafter"/>
</dbReference>
<keyword evidence="3" id="KW-0378">Hydrolase</keyword>
<dbReference type="GO" id="GO:0004623">
    <property type="term" value="F:phospholipase A2 activity"/>
    <property type="evidence" value="ECO:0007669"/>
    <property type="project" value="TreeGrafter"/>
</dbReference>
<protein>
    <recommendedName>
        <fullName evidence="5">LRAT domain-containing protein</fullName>
    </recommendedName>
</protein>
<evidence type="ECO:0000256" key="1">
    <source>
        <dbReference type="ARBA" id="ARBA00007824"/>
    </source>
</evidence>
<dbReference type="GeneTree" id="ENSGT00940000162660"/>
<dbReference type="Pfam" id="PF04970">
    <property type="entry name" value="LRAT"/>
    <property type="match status" value="1"/>
</dbReference>
<keyword evidence="2" id="KW-0808">Transferase</keyword>
<dbReference type="Ensembl" id="ENSGMOT00000022503.2">
    <property type="protein sequence ID" value="ENSGMOP00000021985.2"/>
    <property type="gene ID" value="ENSGMOG00000010081.2"/>
</dbReference>
<reference evidence="6" key="1">
    <citation type="submission" date="2025-08" db="UniProtKB">
        <authorList>
            <consortium name="Ensembl"/>
        </authorList>
    </citation>
    <scope>IDENTIFICATION</scope>
</reference>
<accession>A0A8C4ZUG7</accession>
<dbReference type="Proteomes" id="UP000694546">
    <property type="component" value="Chromosome 2"/>
</dbReference>
<sequence length="159" mass="17557">MVFFFLSYKDPQPGDLIEIFHDLYKHWAVYVGDGFVTLSFYSKGSSATSSSSSSGSSSGAALITKAMVKYEELKAVVGDAKWEINNLMDGRRRPRDARIIVAKALQLVGSEPQYNLISNNCEHFATGLRYGISLSRQVSLPGEICVVLFNTLSFNMVIT</sequence>
<comment type="similarity">
    <text evidence="1">Belongs to the H-rev107 family.</text>
</comment>
<feature type="domain" description="LRAT" evidence="5">
    <location>
        <begin position="16"/>
        <end position="137"/>
    </location>
</feature>
<dbReference type="Gene3D" id="3.90.1720.10">
    <property type="entry name" value="endopeptidase domain like (from Nostoc punctiforme)"/>
    <property type="match status" value="1"/>
</dbReference>
<organism evidence="6 7">
    <name type="scientific">Gadus morhua</name>
    <name type="common">Atlantic cod</name>
    <dbReference type="NCBI Taxonomy" id="8049"/>
    <lineage>
        <taxon>Eukaryota</taxon>
        <taxon>Metazoa</taxon>
        <taxon>Chordata</taxon>
        <taxon>Craniata</taxon>
        <taxon>Vertebrata</taxon>
        <taxon>Euteleostomi</taxon>
        <taxon>Actinopterygii</taxon>
        <taxon>Neopterygii</taxon>
        <taxon>Teleostei</taxon>
        <taxon>Neoteleostei</taxon>
        <taxon>Acanthomorphata</taxon>
        <taxon>Zeiogadaria</taxon>
        <taxon>Gadariae</taxon>
        <taxon>Gadiformes</taxon>
        <taxon>Gadoidei</taxon>
        <taxon>Gadidae</taxon>
        <taxon>Gadus</taxon>
    </lineage>
</organism>
<dbReference type="InterPro" id="IPR007053">
    <property type="entry name" value="LRAT_dom"/>
</dbReference>
<dbReference type="PROSITE" id="PS51934">
    <property type="entry name" value="LRAT"/>
    <property type="match status" value="1"/>
</dbReference>
<evidence type="ECO:0000313" key="6">
    <source>
        <dbReference type="Ensembl" id="ENSGMOP00000021985.2"/>
    </source>
</evidence>
<keyword evidence="4" id="KW-0443">Lipid metabolism</keyword>
<evidence type="ECO:0000256" key="4">
    <source>
        <dbReference type="ARBA" id="ARBA00023098"/>
    </source>
</evidence>
<dbReference type="GO" id="GO:0008970">
    <property type="term" value="F:phospholipase A1 activity"/>
    <property type="evidence" value="ECO:0007669"/>
    <property type="project" value="TreeGrafter"/>
</dbReference>
<evidence type="ECO:0000256" key="3">
    <source>
        <dbReference type="ARBA" id="ARBA00022801"/>
    </source>
</evidence>